<evidence type="ECO:0000313" key="11">
    <source>
        <dbReference type="Proteomes" id="UP001165289"/>
    </source>
</evidence>
<evidence type="ECO:0000313" key="10">
    <source>
        <dbReference type="EMBL" id="KAI6650879.1"/>
    </source>
</evidence>
<evidence type="ECO:0000256" key="1">
    <source>
        <dbReference type="ARBA" id="ARBA00001096"/>
    </source>
</evidence>
<feature type="active site" evidence="8">
    <location>
        <position position="149"/>
    </location>
</feature>
<name>A0AAV7JPX6_9METZ</name>
<keyword evidence="5 7" id="KW-0413">Isomerase</keyword>
<dbReference type="PIRSF" id="PIRSF016020">
    <property type="entry name" value="PHexose_mutarotase"/>
    <property type="match status" value="1"/>
</dbReference>
<dbReference type="PANTHER" id="PTHR11122:SF13">
    <property type="entry name" value="GLUCOSE-6-PHOSPHATE 1-EPIMERASE"/>
    <property type="match status" value="1"/>
</dbReference>
<evidence type="ECO:0000256" key="6">
    <source>
        <dbReference type="ARBA" id="ARBA00045743"/>
    </source>
</evidence>
<evidence type="ECO:0000256" key="9">
    <source>
        <dbReference type="PIRSR" id="PIRSR016020-2"/>
    </source>
</evidence>
<dbReference type="CDD" id="cd09020">
    <property type="entry name" value="D-hex-6-P-epi_like"/>
    <property type="match status" value="1"/>
</dbReference>
<dbReference type="GO" id="GO:0004034">
    <property type="term" value="F:aldose 1-epimerase activity"/>
    <property type="evidence" value="ECO:0007669"/>
    <property type="project" value="UniProtKB-EC"/>
</dbReference>
<comment type="function">
    <text evidence="6">Mutarotase that catalyzes the interconversion of beta-D-galactose and alpha-D-galactose during galactose metabolism. Beta-D-galactose is metabolized in the liver into glucose 1-phosphate, the primary metabolic fuel, by the action of four enzymes that constitute the Leloir pathway: GALM, GALK1 (galactokinase), GALT (galactose-1-phosphate uridylyltransferase) and GALE (UDP-galactose-4'-epimerase). Involved in the maintenance of the equilibrium between the beta- and alpha-anomers of galactose, therefore ensuring a sufficient supply of the alpha-anomer for GALK1. Also active on D-glucose although shows a preference for galactose over glucose.</text>
</comment>
<gene>
    <name evidence="10" type="ORF">LOD99_5719</name>
</gene>
<protein>
    <recommendedName>
        <fullName evidence="7">glucose-6-phosphate 1-epimerase</fullName>
        <ecNumber evidence="7">5.1.3.15</ecNumber>
    </recommendedName>
</protein>
<evidence type="ECO:0000256" key="3">
    <source>
        <dbReference type="ARBA" id="ARBA00004947"/>
    </source>
</evidence>
<organism evidence="10 11">
    <name type="scientific">Oopsacas minuta</name>
    <dbReference type="NCBI Taxonomy" id="111878"/>
    <lineage>
        <taxon>Eukaryota</taxon>
        <taxon>Metazoa</taxon>
        <taxon>Porifera</taxon>
        <taxon>Hexactinellida</taxon>
        <taxon>Hexasterophora</taxon>
        <taxon>Lyssacinosida</taxon>
        <taxon>Leucopsacidae</taxon>
        <taxon>Oopsacas</taxon>
    </lineage>
</organism>
<dbReference type="PANTHER" id="PTHR11122">
    <property type="entry name" value="APOSPORY-ASSOCIATED PROTEIN C-RELATED"/>
    <property type="match status" value="1"/>
</dbReference>
<evidence type="ECO:0000256" key="7">
    <source>
        <dbReference type="PIRNR" id="PIRNR016020"/>
    </source>
</evidence>
<dbReference type="InterPro" id="IPR011013">
    <property type="entry name" value="Gal_mutarotase_sf_dom"/>
</dbReference>
<dbReference type="InterPro" id="IPR025532">
    <property type="entry name" value="G6P_1-epimerase"/>
</dbReference>
<dbReference type="EMBL" id="JAKMXF010000309">
    <property type="protein sequence ID" value="KAI6650879.1"/>
    <property type="molecule type" value="Genomic_DNA"/>
</dbReference>
<comment type="catalytic activity">
    <reaction evidence="2">
        <text>alpha-D-galactose = beta-D-galactose</text>
        <dbReference type="Rhea" id="RHEA:28675"/>
        <dbReference type="ChEBI" id="CHEBI:27667"/>
        <dbReference type="ChEBI" id="CHEBI:28061"/>
        <dbReference type="EC" id="5.1.3.3"/>
    </reaction>
    <physiologicalReaction direction="right-to-left" evidence="2">
        <dbReference type="Rhea" id="RHEA:28677"/>
    </physiologicalReaction>
</comment>
<feature type="binding site" evidence="9">
    <location>
        <position position="55"/>
    </location>
    <ligand>
        <name>substrate</name>
    </ligand>
</feature>
<evidence type="ECO:0000256" key="5">
    <source>
        <dbReference type="ARBA" id="ARBA00023235"/>
    </source>
</evidence>
<comment type="similarity">
    <text evidence="4 7">Belongs to the glucose-6-phosphate 1-epimerase family.</text>
</comment>
<feature type="binding site" evidence="9">
    <location>
        <position position="73"/>
    </location>
    <ligand>
        <name>substrate</name>
    </ligand>
</feature>
<feature type="binding site" evidence="9">
    <location>
        <position position="78"/>
    </location>
    <ligand>
        <name>substrate</name>
    </ligand>
</feature>
<dbReference type="Proteomes" id="UP001165289">
    <property type="component" value="Unassembled WGS sequence"/>
</dbReference>
<dbReference type="GO" id="GO:0005737">
    <property type="term" value="C:cytoplasm"/>
    <property type="evidence" value="ECO:0007669"/>
    <property type="project" value="TreeGrafter"/>
</dbReference>
<evidence type="ECO:0000256" key="4">
    <source>
        <dbReference type="ARBA" id="ARBA00005866"/>
    </source>
</evidence>
<keyword evidence="11" id="KW-1185">Reference proteome</keyword>
<proteinExistence type="inferred from homology"/>
<comment type="caution">
    <text evidence="10">The sequence shown here is derived from an EMBL/GenBank/DDBJ whole genome shotgun (WGS) entry which is preliminary data.</text>
</comment>
<dbReference type="SUPFAM" id="SSF74650">
    <property type="entry name" value="Galactose mutarotase-like"/>
    <property type="match status" value="1"/>
</dbReference>
<dbReference type="Gene3D" id="2.70.98.10">
    <property type="match status" value="1"/>
</dbReference>
<dbReference type="GO" id="GO:0047938">
    <property type="term" value="F:glucose-6-phosphate 1-epimerase activity"/>
    <property type="evidence" value="ECO:0007669"/>
    <property type="project" value="UniProtKB-UniRule"/>
</dbReference>
<evidence type="ECO:0000256" key="8">
    <source>
        <dbReference type="PIRSR" id="PIRSR016020-1"/>
    </source>
</evidence>
<sequence>MASATVDDLVMLELDANNSVSVSRHGATVTSWRHKGEEILFLSSKAVFDNVKAIRGGVPICFPQFGPWDLGPQHGFARTARWSVYHPPTSLDEGTITAILELNDQQTDNAWGYKFTLLYSITLTHTTLELKVGVENNSPKPFDFTILLHPYFSVSNVEAISVTGFENSHYFDKNKDGAKFVQKENEVKITSATDKIFPNVIGPHALLDPNKNRVVVIHKENFPDTVVWNPWTEGAKKMSDFGDDEFAHMVCVEPGFVSNRVCLEPNQEFNASMTLSVEMK</sequence>
<accession>A0AAV7JPX6</accession>
<dbReference type="InterPro" id="IPR008183">
    <property type="entry name" value="Aldose_1/G6P_1-epimerase"/>
</dbReference>
<dbReference type="AlphaFoldDB" id="A0AAV7JPX6"/>
<dbReference type="InterPro" id="IPR014718">
    <property type="entry name" value="GH-type_carb-bd"/>
</dbReference>
<dbReference type="Pfam" id="PF01263">
    <property type="entry name" value="Aldose_epim"/>
    <property type="match status" value="1"/>
</dbReference>
<feature type="active site" evidence="8">
    <location>
        <position position="253"/>
    </location>
</feature>
<evidence type="ECO:0000256" key="2">
    <source>
        <dbReference type="ARBA" id="ARBA00001712"/>
    </source>
</evidence>
<dbReference type="GO" id="GO:0030246">
    <property type="term" value="F:carbohydrate binding"/>
    <property type="evidence" value="ECO:0007669"/>
    <property type="project" value="UniProtKB-UniRule"/>
</dbReference>
<reference evidence="10 11" key="1">
    <citation type="journal article" date="2023" name="BMC Biol.">
        <title>The compact genome of the sponge Oopsacas minuta (Hexactinellida) is lacking key metazoan core genes.</title>
        <authorList>
            <person name="Santini S."/>
            <person name="Schenkelaars Q."/>
            <person name="Jourda C."/>
            <person name="Duchesne M."/>
            <person name="Belahbib H."/>
            <person name="Rocher C."/>
            <person name="Selva M."/>
            <person name="Riesgo A."/>
            <person name="Vervoort M."/>
            <person name="Leys S.P."/>
            <person name="Kodjabachian L."/>
            <person name="Le Bivic A."/>
            <person name="Borchiellini C."/>
            <person name="Claverie J.M."/>
            <person name="Renard E."/>
        </authorList>
    </citation>
    <scope>NUCLEOTIDE SEQUENCE [LARGE SCALE GENOMIC DNA]</scope>
    <source>
        <strain evidence="10">SPO-2</strain>
    </source>
</reference>
<comment type="pathway">
    <text evidence="3">Carbohydrate metabolism; galactose metabolism.</text>
</comment>
<comment type="catalytic activity">
    <reaction evidence="1">
        <text>alpha-D-glucose 6-phosphate = beta-D-glucose 6-phosphate</text>
        <dbReference type="Rhea" id="RHEA:16249"/>
        <dbReference type="ChEBI" id="CHEBI:58225"/>
        <dbReference type="ChEBI" id="CHEBI:58247"/>
        <dbReference type="EC" id="5.1.3.15"/>
    </reaction>
</comment>
<dbReference type="GO" id="GO:0005975">
    <property type="term" value="P:carbohydrate metabolic process"/>
    <property type="evidence" value="ECO:0007669"/>
    <property type="project" value="InterPro"/>
</dbReference>
<dbReference type="EC" id="5.1.3.15" evidence="7"/>